<feature type="region of interest" description="Disordered" evidence="1">
    <location>
        <begin position="70"/>
        <end position="93"/>
    </location>
</feature>
<feature type="non-terminal residue" evidence="2">
    <location>
        <position position="1"/>
    </location>
</feature>
<dbReference type="AlphaFoldDB" id="A0AAD5WLS1"/>
<comment type="caution">
    <text evidence="2">The sequence shown here is derived from an EMBL/GenBank/DDBJ whole genome shotgun (WGS) entry which is preliminary data.</text>
</comment>
<name>A0AAD5WLS1_9PEZI</name>
<accession>A0AAD5WLS1</accession>
<evidence type="ECO:0000313" key="2">
    <source>
        <dbReference type="EMBL" id="KAJ2891751.1"/>
    </source>
</evidence>
<reference evidence="2" key="1">
    <citation type="submission" date="2022-07" db="EMBL/GenBank/DDBJ databases">
        <title>Draft genome sequence of Zalerion maritima ATCC 34329, a (micro)plastics degrading marine fungus.</title>
        <authorList>
            <person name="Paco A."/>
            <person name="Goncalves M.F.M."/>
            <person name="Rocha-Santos T.A.P."/>
            <person name="Alves A."/>
        </authorList>
    </citation>
    <scope>NUCLEOTIDE SEQUENCE</scope>
    <source>
        <strain evidence="2">ATCC 34329</strain>
    </source>
</reference>
<protein>
    <submittedName>
        <fullName evidence="2">Uncharacterized protein</fullName>
    </submittedName>
</protein>
<sequence>NPRKLSRRGGRTLLRYAGKEFVTLTLREAEADTYITMKLKTDQRNNAEALRRHGITLAVLQTHEGQSQATGIRFRNGPGAGQKRVHGRGGKAKKGLGFDEEAFICSATEGAEEGTTESVDAHREEQDYSPTFRWKEHSCEPSLSSEGTTVAKDPKSCVAEGRFAQFRLNSE</sequence>
<gene>
    <name evidence="2" type="ORF">MKZ38_000004</name>
</gene>
<evidence type="ECO:0000256" key="1">
    <source>
        <dbReference type="SAM" id="MobiDB-lite"/>
    </source>
</evidence>
<feature type="region of interest" description="Disordered" evidence="1">
    <location>
        <begin position="109"/>
        <end position="129"/>
    </location>
</feature>
<keyword evidence="3" id="KW-1185">Reference proteome</keyword>
<dbReference type="EMBL" id="JAKWBI020001001">
    <property type="protein sequence ID" value="KAJ2891751.1"/>
    <property type="molecule type" value="Genomic_DNA"/>
</dbReference>
<evidence type="ECO:0000313" key="3">
    <source>
        <dbReference type="Proteomes" id="UP001201980"/>
    </source>
</evidence>
<organism evidence="2 3">
    <name type="scientific">Zalerion maritima</name>
    <dbReference type="NCBI Taxonomy" id="339359"/>
    <lineage>
        <taxon>Eukaryota</taxon>
        <taxon>Fungi</taxon>
        <taxon>Dikarya</taxon>
        <taxon>Ascomycota</taxon>
        <taxon>Pezizomycotina</taxon>
        <taxon>Sordariomycetes</taxon>
        <taxon>Lulworthiomycetidae</taxon>
        <taxon>Lulworthiales</taxon>
        <taxon>Lulworthiaceae</taxon>
        <taxon>Zalerion</taxon>
    </lineage>
</organism>
<feature type="compositionally biased region" description="Basic residues" evidence="1">
    <location>
        <begin position="83"/>
        <end position="93"/>
    </location>
</feature>
<proteinExistence type="predicted"/>
<dbReference type="Proteomes" id="UP001201980">
    <property type="component" value="Unassembled WGS sequence"/>
</dbReference>